<evidence type="ECO:0000256" key="1">
    <source>
        <dbReference type="SAM" id="Phobius"/>
    </source>
</evidence>
<reference evidence="2" key="1">
    <citation type="submission" date="2014-09" db="EMBL/GenBank/DDBJ databases">
        <authorList>
            <person name="Magalhaes I.L.F."/>
            <person name="Oliveira U."/>
            <person name="Santos F.R."/>
            <person name="Vidigal T.H.D.A."/>
            <person name="Brescovit A.D."/>
            <person name="Santos A.J."/>
        </authorList>
    </citation>
    <scope>NUCLEOTIDE SEQUENCE</scope>
    <source>
        <tissue evidence="2">Shoot tissue taken approximately 20 cm above the soil surface</tissue>
    </source>
</reference>
<dbReference type="AlphaFoldDB" id="A0A0A9H5F8"/>
<accession>A0A0A9H5F8</accession>
<protein>
    <submittedName>
        <fullName evidence="2">Uncharacterized protein</fullName>
    </submittedName>
</protein>
<name>A0A0A9H5F8_ARUDO</name>
<keyword evidence="1" id="KW-0472">Membrane</keyword>
<feature type="transmembrane region" description="Helical" evidence="1">
    <location>
        <begin position="12"/>
        <end position="34"/>
    </location>
</feature>
<reference evidence="2" key="2">
    <citation type="journal article" date="2015" name="Data Brief">
        <title>Shoot transcriptome of the giant reed, Arundo donax.</title>
        <authorList>
            <person name="Barrero R.A."/>
            <person name="Guerrero F.D."/>
            <person name="Moolhuijzen P."/>
            <person name="Goolsby J.A."/>
            <person name="Tidwell J."/>
            <person name="Bellgard S.E."/>
            <person name="Bellgard M.I."/>
        </authorList>
    </citation>
    <scope>NUCLEOTIDE SEQUENCE</scope>
    <source>
        <tissue evidence="2">Shoot tissue taken approximately 20 cm above the soil surface</tissue>
    </source>
</reference>
<keyword evidence="1" id="KW-1133">Transmembrane helix</keyword>
<organism evidence="2">
    <name type="scientific">Arundo donax</name>
    <name type="common">Giant reed</name>
    <name type="synonym">Donax arundinaceus</name>
    <dbReference type="NCBI Taxonomy" id="35708"/>
    <lineage>
        <taxon>Eukaryota</taxon>
        <taxon>Viridiplantae</taxon>
        <taxon>Streptophyta</taxon>
        <taxon>Embryophyta</taxon>
        <taxon>Tracheophyta</taxon>
        <taxon>Spermatophyta</taxon>
        <taxon>Magnoliopsida</taxon>
        <taxon>Liliopsida</taxon>
        <taxon>Poales</taxon>
        <taxon>Poaceae</taxon>
        <taxon>PACMAD clade</taxon>
        <taxon>Arundinoideae</taxon>
        <taxon>Arundineae</taxon>
        <taxon>Arundo</taxon>
    </lineage>
</organism>
<evidence type="ECO:0000313" key="2">
    <source>
        <dbReference type="EMBL" id="JAE31997.1"/>
    </source>
</evidence>
<keyword evidence="1" id="KW-0812">Transmembrane</keyword>
<dbReference type="EMBL" id="GBRH01165899">
    <property type="protein sequence ID" value="JAE31997.1"/>
    <property type="molecule type" value="Transcribed_RNA"/>
</dbReference>
<proteinExistence type="predicted"/>
<sequence>MYPSNTPIHKHLIYVLLLHRANVVCLTTIITMLLDNVILQ</sequence>